<evidence type="ECO:0000313" key="5">
    <source>
        <dbReference type="WBParaSite" id="EN70_7780"/>
    </source>
</evidence>
<keyword evidence="2" id="KW-0732">Signal</keyword>
<dbReference type="GeneID" id="9942277"/>
<feature type="chain" id="PRO_5010579894" evidence="2">
    <location>
        <begin position="23"/>
        <end position="206"/>
    </location>
</feature>
<dbReference type="EMBL" id="JH712092">
    <property type="protein sequence ID" value="EFO23612.2"/>
    <property type="molecule type" value="Genomic_DNA"/>
</dbReference>
<dbReference type="Proteomes" id="UP000095285">
    <property type="component" value="Unassembled WGS sequence"/>
</dbReference>
<keyword evidence="1" id="KW-1133">Transmembrane helix</keyword>
<feature type="signal peptide" evidence="2">
    <location>
        <begin position="1"/>
        <end position="22"/>
    </location>
</feature>
<dbReference type="OrthoDB" id="5856953at2759"/>
<dbReference type="AlphaFoldDB" id="A0A1I7VYV4"/>
<gene>
    <name evidence="3 5" type="ORF">LOAG_04877</name>
</gene>
<reference evidence="3 4" key="1">
    <citation type="submission" date="2012-04" db="EMBL/GenBank/DDBJ databases">
        <title>The Genome Sequence of Loa loa.</title>
        <authorList>
            <consortium name="The Broad Institute Genome Sequencing Platform"/>
            <consortium name="Broad Institute Genome Sequencing Center for Infectious Disease"/>
            <person name="Nutman T.B."/>
            <person name="Fink D.L."/>
            <person name="Russ C."/>
            <person name="Young S."/>
            <person name="Zeng Q."/>
            <person name="Gargeya S."/>
            <person name="Alvarado L."/>
            <person name="Berlin A."/>
            <person name="Chapman S.B."/>
            <person name="Chen Z."/>
            <person name="Freedman E."/>
            <person name="Gellesch M."/>
            <person name="Goldberg J."/>
            <person name="Griggs A."/>
            <person name="Gujja S."/>
            <person name="Heilman E.R."/>
            <person name="Heiman D."/>
            <person name="Howarth C."/>
            <person name="Mehta T."/>
            <person name="Neiman D."/>
            <person name="Pearson M."/>
            <person name="Roberts A."/>
            <person name="Saif S."/>
            <person name="Shea T."/>
            <person name="Shenoy N."/>
            <person name="Sisk P."/>
            <person name="Stolte C."/>
            <person name="Sykes S."/>
            <person name="White J."/>
            <person name="Yandava C."/>
            <person name="Haas B."/>
            <person name="Henn M.R."/>
            <person name="Nusbaum C."/>
            <person name="Birren B."/>
        </authorList>
    </citation>
    <scope>NUCLEOTIDE SEQUENCE [LARGE SCALE GENOMIC DNA]</scope>
</reference>
<dbReference type="CTD" id="9942277"/>
<accession>A0A1S0U141</accession>
<proteinExistence type="predicted"/>
<accession>A0A1I7VYV4</accession>
<protein>
    <submittedName>
        <fullName evidence="5">Conserved plasma membrane protein</fullName>
    </submittedName>
</protein>
<feature type="transmembrane region" description="Helical" evidence="1">
    <location>
        <begin position="143"/>
        <end position="160"/>
    </location>
</feature>
<evidence type="ECO:0000256" key="1">
    <source>
        <dbReference type="SAM" id="Phobius"/>
    </source>
</evidence>
<dbReference type="RefSeq" id="XP_020302989.1">
    <property type="nucleotide sequence ID" value="XM_020446704.1"/>
</dbReference>
<keyword evidence="1" id="KW-0472">Membrane</keyword>
<reference evidence="5" key="2">
    <citation type="submission" date="2016-11" db="UniProtKB">
        <authorList>
            <consortium name="WormBaseParasite"/>
        </authorList>
    </citation>
    <scope>IDENTIFICATION</scope>
</reference>
<sequence>MGLQWFLLLMFCFLCDWLFTNGDGSLQEINGTELLDQIKKDQMAELVVKGITTATENNTNIMAAVTPRARLQHAASLTAIARVTKVVPLQTSARQVVLASTAQQQLKQERRGFQTSNEFAARSSPLQTLARLDEFDKAENTHFLYYIVVFGAIILCIYVASHNKKKILGFIIEGHRPPNNTRRAPLRYRRLNQYDDNGSVPTNVIY</sequence>
<keyword evidence="1" id="KW-0812">Transmembrane</keyword>
<evidence type="ECO:0000256" key="2">
    <source>
        <dbReference type="SAM" id="SignalP"/>
    </source>
</evidence>
<evidence type="ECO:0000313" key="3">
    <source>
        <dbReference type="EMBL" id="EFO23612.2"/>
    </source>
</evidence>
<keyword evidence="4" id="KW-1185">Reference proteome</keyword>
<dbReference type="OMA" id="THFLYYI"/>
<dbReference type="KEGG" id="loa:LOAG_04877"/>
<organism evidence="4 5">
    <name type="scientific">Loa loa</name>
    <name type="common">Eye worm</name>
    <name type="synonym">Filaria loa</name>
    <dbReference type="NCBI Taxonomy" id="7209"/>
    <lineage>
        <taxon>Eukaryota</taxon>
        <taxon>Metazoa</taxon>
        <taxon>Ecdysozoa</taxon>
        <taxon>Nematoda</taxon>
        <taxon>Chromadorea</taxon>
        <taxon>Rhabditida</taxon>
        <taxon>Spirurina</taxon>
        <taxon>Spiruromorpha</taxon>
        <taxon>Filarioidea</taxon>
        <taxon>Onchocercidae</taxon>
        <taxon>Loa</taxon>
    </lineage>
</organism>
<evidence type="ECO:0000313" key="4">
    <source>
        <dbReference type="Proteomes" id="UP000095285"/>
    </source>
</evidence>
<dbReference type="WBParaSite" id="EN70_7780">
    <property type="protein sequence ID" value="EN70_7780"/>
    <property type="gene ID" value="EN70_7780"/>
</dbReference>
<name>A0A1I7VYV4_LOALO</name>
<dbReference type="STRING" id="7209.A0A1I7VYV4"/>